<dbReference type="RefSeq" id="WP_095602981.1">
    <property type="nucleotide sequence ID" value="NZ_NSKA01000002.1"/>
</dbReference>
<keyword evidence="2" id="KW-1185">Reference proteome</keyword>
<dbReference type="EMBL" id="NSKA01000002">
    <property type="protein sequence ID" value="PAU72563.1"/>
    <property type="molecule type" value="Genomic_DNA"/>
</dbReference>
<proteinExistence type="predicted"/>
<evidence type="ECO:0000313" key="2">
    <source>
        <dbReference type="Proteomes" id="UP000218675"/>
    </source>
</evidence>
<evidence type="ECO:0000313" key="1">
    <source>
        <dbReference type="EMBL" id="PAU72563.1"/>
    </source>
</evidence>
<organism evidence="1 2">
    <name type="scientific">Vreelandella alkaliphila</name>
    <dbReference type="NCBI Taxonomy" id="272774"/>
    <lineage>
        <taxon>Bacteria</taxon>
        <taxon>Pseudomonadati</taxon>
        <taxon>Pseudomonadota</taxon>
        <taxon>Gammaproteobacteria</taxon>
        <taxon>Oceanospirillales</taxon>
        <taxon>Halomonadaceae</taxon>
        <taxon>Vreelandella</taxon>
    </lineage>
</organism>
<accession>A0ABX4HJP8</accession>
<name>A0ABX4HJP8_9GAMM</name>
<reference evidence="1 2" key="1">
    <citation type="submission" date="2017-08" db="EMBL/GenBank/DDBJ databases">
        <title>Halomonas binhaiensis sp. nov., isolated from saline alkaline soil.</title>
        <authorList>
            <person name="Wang D."/>
            <person name="Zhang G."/>
        </authorList>
    </citation>
    <scope>NUCLEOTIDE SEQUENCE [LARGE SCALE GENOMIC DNA]</scope>
    <source>
        <strain evidence="1 2">WN018</strain>
    </source>
</reference>
<protein>
    <submittedName>
        <fullName evidence="1">Uncharacterized protein</fullName>
    </submittedName>
</protein>
<sequence length="171" mass="19892">MKKIVFPNFLPHEQLDLAHSHESMELNRYRWLALSFLPVDPPVSHLMSSIGLECVHRLSSLHETAMQLGLGICVNASPAWELPSFYRNSSQHFFVVDECMGRRLLECAEKSASETYIFFNYLLETNATPELHKTLWNCVNQKNNELKVIKEYRECWRSGSFELNNTEINEI</sequence>
<comment type="caution">
    <text evidence="1">The sequence shown here is derived from an EMBL/GenBank/DDBJ whole genome shotgun (WGS) entry which is preliminary data.</text>
</comment>
<dbReference type="Proteomes" id="UP000218675">
    <property type="component" value="Unassembled WGS sequence"/>
</dbReference>
<gene>
    <name evidence="1" type="ORF">CK497_05425</name>
</gene>